<gene>
    <name evidence="2" type="ORF">ABUW04_03345</name>
</gene>
<comment type="caution">
    <text evidence="2">The sequence shown here is derived from an EMBL/GenBank/DDBJ whole genome shotgun (WGS) entry which is preliminary data.</text>
</comment>
<dbReference type="Gene3D" id="3.40.50.10540">
    <property type="entry name" value="Crotonobetainyl-coa:carnitine coa-transferase, domain 1"/>
    <property type="match status" value="1"/>
</dbReference>
<dbReference type="InterPro" id="IPR023606">
    <property type="entry name" value="CoA-Trfase_III_dom_1_sf"/>
</dbReference>
<proteinExistence type="predicted"/>
<feature type="compositionally biased region" description="Basic and acidic residues" evidence="1">
    <location>
        <begin position="335"/>
        <end position="350"/>
    </location>
</feature>
<feature type="region of interest" description="Disordered" evidence="1">
    <location>
        <begin position="327"/>
        <end position="370"/>
    </location>
</feature>
<name>A0ABV6XG97_9ACTN</name>
<dbReference type="PANTHER" id="PTHR48228:SF5">
    <property type="entry name" value="ALPHA-METHYLACYL-COA RACEMASE"/>
    <property type="match status" value="1"/>
</dbReference>
<feature type="compositionally biased region" description="Low complexity" evidence="1">
    <location>
        <begin position="351"/>
        <end position="363"/>
    </location>
</feature>
<dbReference type="Pfam" id="PF02515">
    <property type="entry name" value="CoA_transf_3"/>
    <property type="match status" value="1"/>
</dbReference>
<evidence type="ECO:0000256" key="1">
    <source>
        <dbReference type="SAM" id="MobiDB-lite"/>
    </source>
</evidence>
<accession>A0ABV6XG97</accession>
<dbReference type="InterPro" id="IPR050509">
    <property type="entry name" value="CoA-transferase_III"/>
</dbReference>
<protein>
    <submittedName>
        <fullName evidence="2">CaiB/BaiF CoA-transferase family protein</fullName>
    </submittedName>
</protein>
<sequence>MPAQPPLADLRVIEFLGLGPGPFAGMLLADLGADILSVARPGTTMPAMAENRPVVEADLKSPEGRELVLGLIDRADVLIEGFRPGVMERLGLGPDDTAPRNPGLVYARMTGWGQHGPLAAEAGHDLNYIGLTGALHHAARAGAVPTPTANLLGDFGGGGMYLVLSVLAALHQRRSTGLGQVLDVAIVDGTAYLTAMLHEYRSSGMWSDTAGANRLDTGAPFYDVYRCADGRHVAIGALEPQFFAALVELLGLDPQWSRWRNDQSRWPELRRAIEQAVAGRTRDAWAAAAAGTDACLTAVLDLAEAADHPHLRAREVLVPAPAGQSGWRPAIPAGHRKDAGSAQEVMDRWAADAPAQQDPARAASQKGERI</sequence>
<dbReference type="PANTHER" id="PTHR48228">
    <property type="entry name" value="SUCCINYL-COA--D-CITRAMALATE COA-TRANSFERASE"/>
    <property type="match status" value="1"/>
</dbReference>
<dbReference type="Gene3D" id="3.30.1540.10">
    <property type="entry name" value="formyl-coa transferase, domain 3"/>
    <property type="match status" value="1"/>
</dbReference>
<dbReference type="InterPro" id="IPR044855">
    <property type="entry name" value="CoA-Trfase_III_dom3_sf"/>
</dbReference>
<keyword evidence="3" id="KW-1185">Reference proteome</keyword>
<dbReference type="Proteomes" id="UP001592581">
    <property type="component" value="Unassembled WGS sequence"/>
</dbReference>
<reference evidence="2 3" key="1">
    <citation type="submission" date="2024-06" db="EMBL/GenBank/DDBJ databases">
        <authorList>
            <person name="Lee S.D."/>
        </authorList>
    </citation>
    <scope>NUCLEOTIDE SEQUENCE [LARGE SCALE GENOMIC DNA]</scope>
    <source>
        <strain evidence="2 3">N1-10</strain>
    </source>
</reference>
<dbReference type="RefSeq" id="WP_380562506.1">
    <property type="nucleotide sequence ID" value="NZ_JBEUKS010000001.1"/>
</dbReference>
<evidence type="ECO:0000313" key="2">
    <source>
        <dbReference type="EMBL" id="MFC1437283.1"/>
    </source>
</evidence>
<evidence type="ECO:0000313" key="3">
    <source>
        <dbReference type="Proteomes" id="UP001592581"/>
    </source>
</evidence>
<dbReference type="EMBL" id="JBEUKS010000001">
    <property type="protein sequence ID" value="MFC1437283.1"/>
    <property type="molecule type" value="Genomic_DNA"/>
</dbReference>
<organism evidence="2 3">
    <name type="scientific">Streptacidiphilus jeojiensis</name>
    <dbReference type="NCBI Taxonomy" id="3229225"/>
    <lineage>
        <taxon>Bacteria</taxon>
        <taxon>Bacillati</taxon>
        <taxon>Actinomycetota</taxon>
        <taxon>Actinomycetes</taxon>
        <taxon>Kitasatosporales</taxon>
        <taxon>Streptomycetaceae</taxon>
        <taxon>Streptacidiphilus</taxon>
    </lineage>
</organism>
<dbReference type="InterPro" id="IPR003673">
    <property type="entry name" value="CoA-Trfase_fam_III"/>
</dbReference>
<dbReference type="SUPFAM" id="SSF89796">
    <property type="entry name" value="CoA-transferase family III (CaiB/BaiF)"/>
    <property type="match status" value="1"/>
</dbReference>